<feature type="domain" description="G5" evidence="4">
    <location>
        <begin position="202"/>
        <end position="282"/>
    </location>
</feature>
<dbReference type="CDD" id="cd13925">
    <property type="entry name" value="RPF"/>
    <property type="match status" value="1"/>
</dbReference>
<sequence length="372" mass="39568">MSQAPRTSNSKKAQIVAGGVLVAMIGGAGTAIAMHKDVTIEVDGETRSVSTFRGDVDGALSSAGLPLTEHDVVIPAANESVSHGDTIVLQRAKLLEVDIDGEPREIWTTAATVEEALAQLDLAGRDLGVSASRSERIPFDGMQLSVTSPKTVKITDGEEEAEFQTIGFTVEEVLAEMGVPLEGFDAVFPHARTAVTEGMEITVERLRVAREVLEEEFLPENVIEDPNMLEGETRVEVEGVPGIEKNTYVVLHANGGESARTKVASDISQEAQASVIRKGTKQRPSAPAVSNGSTWDALAQCEATGNWAINTGNGYYGGLQFSQSTWAAYGGTQYAPRADLATREQQIAIAEKTRASQGWGAWPACSSKLGLR</sequence>
<dbReference type="InterPro" id="IPR007137">
    <property type="entry name" value="DUF348"/>
</dbReference>
<evidence type="ECO:0000313" key="6">
    <source>
        <dbReference type="Proteomes" id="UP000567922"/>
    </source>
</evidence>
<dbReference type="EMBL" id="JACHWS010000001">
    <property type="protein sequence ID" value="MBB3035942.1"/>
    <property type="molecule type" value="Genomic_DNA"/>
</dbReference>
<keyword evidence="6" id="KW-1185">Reference proteome</keyword>
<dbReference type="GO" id="GO:0016787">
    <property type="term" value="F:hydrolase activity"/>
    <property type="evidence" value="ECO:0007669"/>
    <property type="project" value="UniProtKB-KW"/>
</dbReference>
<evidence type="ECO:0000259" key="4">
    <source>
        <dbReference type="PROSITE" id="PS51109"/>
    </source>
</evidence>
<dbReference type="InterPro" id="IPR010618">
    <property type="entry name" value="RPF"/>
</dbReference>
<keyword evidence="2" id="KW-0732">Signal</keyword>
<dbReference type="SMART" id="SM01208">
    <property type="entry name" value="G5"/>
    <property type="match status" value="1"/>
</dbReference>
<evidence type="ECO:0000256" key="1">
    <source>
        <dbReference type="ARBA" id="ARBA00010830"/>
    </source>
</evidence>
<evidence type="ECO:0000256" key="2">
    <source>
        <dbReference type="ARBA" id="ARBA00022729"/>
    </source>
</evidence>
<dbReference type="Pfam" id="PF07501">
    <property type="entry name" value="G5"/>
    <property type="match status" value="1"/>
</dbReference>
<dbReference type="OrthoDB" id="1404170at2"/>
<dbReference type="SUPFAM" id="SSF53955">
    <property type="entry name" value="Lysozyme-like"/>
    <property type="match status" value="1"/>
</dbReference>
<comment type="caution">
    <text evidence="5">The sequence shown here is derived from an EMBL/GenBank/DDBJ whole genome shotgun (WGS) entry which is preliminary data.</text>
</comment>
<dbReference type="Pfam" id="PF03990">
    <property type="entry name" value="DUF348"/>
    <property type="match status" value="3"/>
</dbReference>
<evidence type="ECO:0000313" key="5">
    <source>
        <dbReference type="EMBL" id="MBB3035942.1"/>
    </source>
</evidence>
<dbReference type="RefSeq" id="WP_064439627.1">
    <property type="nucleotide sequence ID" value="NZ_BDDI01000005.1"/>
</dbReference>
<proteinExistence type="inferred from homology"/>
<dbReference type="PANTHER" id="PTHR39160:SF4">
    <property type="entry name" value="RESUSCITATION-PROMOTING FACTOR RPFB"/>
    <property type="match status" value="1"/>
</dbReference>
<dbReference type="PANTHER" id="PTHR39160">
    <property type="entry name" value="CELL WALL-BINDING PROTEIN YOCH"/>
    <property type="match status" value="1"/>
</dbReference>
<evidence type="ECO:0000256" key="3">
    <source>
        <dbReference type="ARBA" id="ARBA00022801"/>
    </source>
</evidence>
<keyword evidence="3" id="KW-0378">Hydrolase</keyword>
<dbReference type="PROSITE" id="PS51109">
    <property type="entry name" value="G5"/>
    <property type="match status" value="1"/>
</dbReference>
<gene>
    <name evidence="5" type="ORF">FHU29_000376</name>
</gene>
<dbReference type="InterPro" id="IPR011098">
    <property type="entry name" value="G5_dom"/>
</dbReference>
<dbReference type="Proteomes" id="UP000567922">
    <property type="component" value="Unassembled WGS sequence"/>
</dbReference>
<reference evidence="5 6" key="1">
    <citation type="submission" date="2020-08" db="EMBL/GenBank/DDBJ databases">
        <title>Sequencing the genomes of 1000 actinobacteria strains.</title>
        <authorList>
            <person name="Klenk H.-P."/>
        </authorList>
    </citation>
    <scope>NUCLEOTIDE SEQUENCE [LARGE SCALE GENOMIC DNA]</scope>
    <source>
        <strain evidence="5 6">DSM 45258</strain>
    </source>
</reference>
<protein>
    <submittedName>
        <fullName evidence="5">Uncharacterized protein YabE (DUF348 family)</fullName>
    </submittedName>
</protein>
<organism evidence="5 6">
    <name type="scientific">Hoyosella altamirensis</name>
    <dbReference type="NCBI Taxonomy" id="616997"/>
    <lineage>
        <taxon>Bacteria</taxon>
        <taxon>Bacillati</taxon>
        <taxon>Actinomycetota</taxon>
        <taxon>Actinomycetes</taxon>
        <taxon>Mycobacteriales</taxon>
        <taxon>Hoyosellaceae</taxon>
        <taxon>Hoyosella</taxon>
    </lineage>
</organism>
<comment type="similarity">
    <text evidence="1">Belongs to the transglycosylase family. Rpf subfamily.</text>
</comment>
<dbReference type="Pfam" id="PF06737">
    <property type="entry name" value="Transglycosylas"/>
    <property type="match status" value="1"/>
</dbReference>
<accession>A0A839RGT8</accession>
<dbReference type="Gene3D" id="2.20.230.10">
    <property type="entry name" value="Resuscitation-promoting factor rpfb"/>
    <property type="match status" value="1"/>
</dbReference>
<dbReference type="InterPro" id="IPR023346">
    <property type="entry name" value="Lysozyme-like_dom_sf"/>
</dbReference>
<dbReference type="Gene3D" id="1.10.530.10">
    <property type="match status" value="1"/>
</dbReference>
<dbReference type="InterPro" id="IPR051933">
    <property type="entry name" value="Resuscitation_pf_RpfB"/>
</dbReference>
<name>A0A839RGT8_9ACTN</name>
<dbReference type="AlphaFoldDB" id="A0A839RGT8"/>